<feature type="transmembrane region" description="Helical" evidence="1">
    <location>
        <begin position="80"/>
        <end position="101"/>
    </location>
</feature>
<keyword evidence="1" id="KW-0472">Membrane</keyword>
<evidence type="ECO:0000313" key="2">
    <source>
        <dbReference type="EMBL" id="VEL25623.1"/>
    </source>
</evidence>
<name>A0A3S5A240_9PLAT</name>
<sequence>MLHADHPVLSTSLLAEMGLDSSIDLLQKMNEMGSMIEKESKVDLSLPFDSFESDEDTASTSLTELFSCSRLVLHQIWPNLLLTLLLCLLLRVTCYLIPLLMRPGRFRVQGKAKGTI</sequence>
<keyword evidence="1" id="KW-0812">Transmembrane</keyword>
<evidence type="ECO:0000256" key="1">
    <source>
        <dbReference type="SAM" id="Phobius"/>
    </source>
</evidence>
<keyword evidence="3" id="KW-1185">Reference proteome</keyword>
<proteinExistence type="predicted"/>
<comment type="caution">
    <text evidence="2">The sequence shown here is derived from an EMBL/GenBank/DDBJ whole genome shotgun (WGS) entry which is preliminary data.</text>
</comment>
<dbReference type="EMBL" id="CAAALY010075198">
    <property type="protein sequence ID" value="VEL25623.1"/>
    <property type="molecule type" value="Genomic_DNA"/>
</dbReference>
<protein>
    <submittedName>
        <fullName evidence="2">Uncharacterized protein</fullName>
    </submittedName>
</protein>
<evidence type="ECO:0000313" key="3">
    <source>
        <dbReference type="Proteomes" id="UP000784294"/>
    </source>
</evidence>
<organism evidence="2 3">
    <name type="scientific">Protopolystoma xenopodis</name>
    <dbReference type="NCBI Taxonomy" id="117903"/>
    <lineage>
        <taxon>Eukaryota</taxon>
        <taxon>Metazoa</taxon>
        <taxon>Spiralia</taxon>
        <taxon>Lophotrochozoa</taxon>
        <taxon>Platyhelminthes</taxon>
        <taxon>Monogenea</taxon>
        <taxon>Polyopisthocotylea</taxon>
        <taxon>Polystomatidea</taxon>
        <taxon>Polystomatidae</taxon>
        <taxon>Protopolystoma</taxon>
    </lineage>
</organism>
<dbReference type="Proteomes" id="UP000784294">
    <property type="component" value="Unassembled WGS sequence"/>
</dbReference>
<gene>
    <name evidence="2" type="ORF">PXEA_LOCUS19063</name>
</gene>
<accession>A0A3S5A240</accession>
<reference evidence="2" key="1">
    <citation type="submission" date="2018-11" db="EMBL/GenBank/DDBJ databases">
        <authorList>
            <consortium name="Pathogen Informatics"/>
        </authorList>
    </citation>
    <scope>NUCLEOTIDE SEQUENCE</scope>
</reference>
<keyword evidence="1" id="KW-1133">Transmembrane helix</keyword>
<dbReference type="AlphaFoldDB" id="A0A3S5A240"/>